<feature type="domain" description="3-hydroxyacyl-CoA dehydrogenase C-terminal" evidence="8">
    <location>
        <begin position="185"/>
        <end position="249"/>
    </location>
</feature>
<comment type="subunit">
    <text evidence="3 7">Homodimer.</text>
</comment>
<evidence type="ECO:0000259" key="8">
    <source>
        <dbReference type="Pfam" id="PF00725"/>
    </source>
</evidence>
<accession>A0A917A647</accession>
<dbReference type="GO" id="GO:0006631">
    <property type="term" value="P:fatty acid metabolic process"/>
    <property type="evidence" value="ECO:0007669"/>
    <property type="project" value="InterPro"/>
</dbReference>
<organism evidence="10 11">
    <name type="scientific">Primorskyibacter flagellatus</name>
    <dbReference type="NCBI Taxonomy" id="1387277"/>
    <lineage>
        <taxon>Bacteria</taxon>
        <taxon>Pseudomonadati</taxon>
        <taxon>Pseudomonadota</taxon>
        <taxon>Alphaproteobacteria</taxon>
        <taxon>Rhodobacterales</taxon>
        <taxon>Roseobacteraceae</taxon>
        <taxon>Primorskyibacter</taxon>
    </lineage>
</organism>
<dbReference type="SUPFAM" id="SSF51735">
    <property type="entry name" value="NAD(P)-binding Rossmann-fold domains"/>
    <property type="match status" value="1"/>
</dbReference>
<dbReference type="Gene3D" id="3.10.129.10">
    <property type="entry name" value="Hotdog Thioesterase"/>
    <property type="match status" value="1"/>
</dbReference>
<evidence type="ECO:0000256" key="2">
    <source>
        <dbReference type="ARBA" id="ARBA00004855"/>
    </source>
</evidence>
<dbReference type="Pfam" id="PF00725">
    <property type="entry name" value="3HCDH"/>
    <property type="match status" value="1"/>
</dbReference>
<name>A0A917A647_9RHOB</name>
<reference evidence="11" key="1">
    <citation type="journal article" date="2019" name="Int. J. Syst. Evol. Microbiol.">
        <title>The Global Catalogue of Microorganisms (GCM) 10K type strain sequencing project: providing services to taxonomists for standard genome sequencing and annotation.</title>
        <authorList>
            <consortium name="The Broad Institute Genomics Platform"/>
            <consortium name="The Broad Institute Genome Sequencing Center for Infectious Disease"/>
            <person name="Wu L."/>
            <person name="Ma J."/>
        </authorList>
    </citation>
    <scope>NUCLEOTIDE SEQUENCE [LARGE SCALE GENOMIC DNA]</scope>
    <source>
        <strain evidence="11">CGMCC 1.12664</strain>
    </source>
</reference>
<dbReference type="SUPFAM" id="SSF48179">
    <property type="entry name" value="6-phosphogluconate dehydrogenase C-terminal domain-like"/>
    <property type="match status" value="1"/>
</dbReference>
<dbReference type="EMBL" id="BMFJ01000001">
    <property type="protein sequence ID" value="GGE29712.1"/>
    <property type="molecule type" value="Genomic_DNA"/>
</dbReference>
<dbReference type="PANTHER" id="PTHR48075:SF5">
    <property type="entry name" value="3-HYDROXYBUTYRYL-COA DEHYDROGENASE"/>
    <property type="match status" value="1"/>
</dbReference>
<feature type="binding site" evidence="7">
    <location>
        <begin position="9"/>
        <end position="14"/>
    </location>
    <ligand>
        <name>NAD(+)</name>
        <dbReference type="ChEBI" id="CHEBI:57540"/>
    </ligand>
</feature>
<dbReference type="Pfam" id="PF02737">
    <property type="entry name" value="3HCDH_N"/>
    <property type="match status" value="1"/>
</dbReference>
<evidence type="ECO:0000256" key="4">
    <source>
        <dbReference type="ARBA" id="ARBA00022490"/>
    </source>
</evidence>
<dbReference type="HAMAP" id="MF_02129">
    <property type="entry name" value="L_carnitine_dehydrog"/>
    <property type="match status" value="1"/>
</dbReference>
<dbReference type="Proteomes" id="UP000612855">
    <property type="component" value="Unassembled WGS sequence"/>
</dbReference>
<evidence type="ECO:0000256" key="6">
    <source>
        <dbReference type="ARBA" id="ARBA00023027"/>
    </source>
</evidence>
<evidence type="ECO:0000313" key="10">
    <source>
        <dbReference type="EMBL" id="GGE29712.1"/>
    </source>
</evidence>
<feature type="domain" description="3-hydroxyacyl-CoA dehydrogenase NAD binding" evidence="9">
    <location>
        <begin position="5"/>
        <end position="178"/>
    </location>
</feature>
<dbReference type="AlphaFoldDB" id="A0A917A647"/>
<keyword evidence="11" id="KW-1185">Reference proteome</keyword>
<evidence type="ECO:0000259" key="9">
    <source>
        <dbReference type="Pfam" id="PF02737"/>
    </source>
</evidence>
<dbReference type="SUPFAM" id="SSF54637">
    <property type="entry name" value="Thioesterase/thiol ester dehydrase-isomerase"/>
    <property type="match status" value="1"/>
</dbReference>
<dbReference type="Gene3D" id="3.40.50.720">
    <property type="entry name" value="NAD(P)-binding Rossmann-like Domain"/>
    <property type="match status" value="1"/>
</dbReference>
<dbReference type="EC" id="1.1.1.108" evidence="7"/>
<evidence type="ECO:0000256" key="5">
    <source>
        <dbReference type="ARBA" id="ARBA00023002"/>
    </source>
</evidence>
<keyword evidence="6 7" id="KW-0520">NAD</keyword>
<comment type="similarity">
    <text evidence="7">Belongs to the 3-hydroxyacyl-CoA dehydrogenase family. L-carnitine dehydrogenase subfamily.</text>
</comment>
<dbReference type="InterPro" id="IPR036291">
    <property type="entry name" value="NAD(P)-bd_dom_sf"/>
</dbReference>
<keyword evidence="5 7" id="KW-0560">Oxidoreductase</keyword>
<dbReference type="GO" id="GO:0070403">
    <property type="term" value="F:NAD+ binding"/>
    <property type="evidence" value="ECO:0007669"/>
    <property type="project" value="InterPro"/>
</dbReference>
<dbReference type="InterPro" id="IPR013328">
    <property type="entry name" value="6PGD_dom2"/>
</dbReference>
<dbReference type="PANTHER" id="PTHR48075">
    <property type="entry name" value="3-HYDROXYACYL-COA DEHYDROGENASE FAMILY PROTEIN"/>
    <property type="match status" value="1"/>
</dbReference>
<evidence type="ECO:0000313" key="11">
    <source>
        <dbReference type="Proteomes" id="UP000612855"/>
    </source>
</evidence>
<comment type="catalytic activity">
    <reaction evidence="7">
        <text>carnitine + NAD(+) = 3-dehydrocarnitine + NADH + H(+)</text>
        <dbReference type="Rhea" id="RHEA:19265"/>
        <dbReference type="ChEBI" id="CHEBI:15378"/>
        <dbReference type="ChEBI" id="CHEBI:17126"/>
        <dbReference type="ChEBI" id="CHEBI:57540"/>
        <dbReference type="ChEBI" id="CHEBI:57885"/>
        <dbReference type="ChEBI" id="CHEBI:57945"/>
        <dbReference type="EC" id="1.1.1.108"/>
    </reaction>
</comment>
<evidence type="ECO:0000256" key="7">
    <source>
        <dbReference type="HAMAP-Rule" id="MF_02129"/>
    </source>
</evidence>
<dbReference type="InterPro" id="IPR008927">
    <property type="entry name" value="6-PGluconate_DH-like_C_sf"/>
</dbReference>
<sequence>MTRTAAIIGGGVIGAGWAARFLLNGWNVRVFDPEPSARERVHAVLDAARLALPGLGDVALPPEGELSFPGLISESVRGAEWVQESVPERIELKQKIYQAIQLHMEEDAILASSTSGFTPTELQVSSASPGQIIVAHPFNPVYLLPLVELVASDRTAPDLVARAQDTLNAIGMFPLTVRAEVPAHVADRLLEAVWREALWLVKDGVATTGEIDDAIRMGFGLRWAQMGLFETYRIAGGDGGMEHFLGQFGPALKWPWTKLTDVPEMDAELVRNIASQSDTQSGALSIRELEAQRDRNLTGFLRVLGQQGWGAGNVLRAADDRNLSAAGVPATFDDIADPAAPTRTVHRAVPLDWLDYNGHMTEARYLHVFGDATDRMMTLIGCDRDYIAAGKSFFTVETHIRHLDEVTAGAPLVVDTRVIAGGGKKMHLWHELRSGDRLLATAEHMLLHVDLKTRRSVALTQVLAERLGVLVKAQSRLPAPEGLSRAIGDAL</sequence>
<dbReference type="CDD" id="cd00586">
    <property type="entry name" value="4HBT"/>
    <property type="match status" value="1"/>
</dbReference>
<dbReference type="InterPro" id="IPR026578">
    <property type="entry name" value="L-carnitine_dehydrogenase"/>
</dbReference>
<dbReference type="InterPro" id="IPR029069">
    <property type="entry name" value="HotDog_dom_sf"/>
</dbReference>
<dbReference type="RefSeq" id="WP_188477241.1">
    <property type="nucleotide sequence ID" value="NZ_BMFJ01000001.1"/>
</dbReference>
<comment type="pathway">
    <text evidence="2 7">Amine and polyamine metabolism; carnitine metabolism.</text>
</comment>
<dbReference type="InterPro" id="IPR006176">
    <property type="entry name" value="3-OHacyl-CoA_DH_NAD-bd"/>
</dbReference>
<evidence type="ECO:0000256" key="3">
    <source>
        <dbReference type="ARBA" id="ARBA00011738"/>
    </source>
</evidence>
<dbReference type="Gene3D" id="1.10.1040.10">
    <property type="entry name" value="N-(1-d-carboxylethyl)-l-norvaline Dehydrogenase, domain 2"/>
    <property type="match status" value="1"/>
</dbReference>
<dbReference type="InterPro" id="IPR006108">
    <property type="entry name" value="3HC_DH_C"/>
</dbReference>
<comment type="caution">
    <text evidence="10">The sequence shown here is derived from an EMBL/GenBank/DDBJ whole genome shotgun (WGS) entry which is preliminary data.</text>
</comment>
<comment type="function">
    <text evidence="7">Catalyzes the NAD(+)-dependent oxidation of L-carnitine to 3-dehydrocarnitine.</text>
</comment>
<dbReference type="GO" id="GO:0005737">
    <property type="term" value="C:cytoplasm"/>
    <property type="evidence" value="ECO:0007669"/>
    <property type="project" value="UniProtKB-SubCell"/>
</dbReference>
<gene>
    <name evidence="10" type="primary">lcdH</name>
    <name evidence="10" type="ORF">GCM10011360_17220</name>
</gene>
<dbReference type="GO" id="GO:0009437">
    <property type="term" value="P:carnitine metabolic process"/>
    <property type="evidence" value="ECO:0007669"/>
    <property type="project" value="UniProtKB-UniRule"/>
</dbReference>
<dbReference type="Pfam" id="PF13279">
    <property type="entry name" value="4HBT_2"/>
    <property type="match status" value="1"/>
</dbReference>
<comment type="subcellular location">
    <subcellularLocation>
        <location evidence="1 7">Cytoplasm</location>
    </subcellularLocation>
</comment>
<dbReference type="GO" id="GO:0047728">
    <property type="term" value="F:carnitine 3-dehydrogenase activity"/>
    <property type="evidence" value="ECO:0007669"/>
    <property type="project" value="UniProtKB-UniRule"/>
</dbReference>
<evidence type="ECO:0000256" key="1">
    <source>
        <dbReference type="ARBA" id="ARBA00004496"/>
    </source>
</evidence>
<proteinExistence type="inferred from homology"/>
<keyword evidence="4 7" id="KW-0963">Cytoplasm</keyword>
<protein>
    <recommendedName>
        <fullName evidence="7">L-carnitine dehydrogenase</fullName>
        <shortName evidence="7">CDH</shortName>
        <shortName evidence="7">L-CDH</shortName>
        <ecNumber evidence="7">1.1.1.108</ecNumber>
    </recommendedName>
</protein>
<dbReference type="NCBIfam" id="NF005716">
    <property type="entry name" value="PRK07531.1"/>
    <property type="match status" value="1"/>
</dbReference>